<feature type="domain" description="ATP-grasp" evidence="5">
    <location>
        <begin position="113"/>
        <end position="315"/>
    </location>
</feature>
<dbReference type="Pfam" id="PF13535">
    <property type="entry name" value="ATP-grasp_4"/>
    <property type="match status" value="1"/>
</dbReference>
<dbReference type="Gene3D" id="3.40.50.20">
    <property type="match status" value="1"/>
</dbReference>
<evidence type="ECO:0000256" key="4">
    <source>
        <dbReference type="PROSITE-ProRule" id="PRU00409"/>
    </source>
</evidence>
<evidence type="ECO:0000256" key="2">
    <source>
        <dbReference type="ARBA" id="ARBA00022741"/>
    </source>
</evidence>
<dbReference type="Gene3D" id="3.30.1490.20">
    <property type="entry name" value="ATP-grasp fold, A domain"/>
    <property type="match status" value="1"/>
</dbReference>
<evidence type="ECO:0000256" key="3">
    <source>
        <dbReference type="ARBA" id="ARBA00022840"/>
    </source>
</evidence>
<proteinExistence type="predicted"/>
<accession>A0ABW0CKG8</accession>
<dbReference type="PROSITE" id="PS50975">
    <property type="entry name" value="ATP_GRASP"/>
    <property type="match status" value="1"/>
</dbReference>
<keyword evidence="7" id="KW-1185">Reference proteome</keyword>
<evidence type="ECO:0000313" key="6">
    <source>
        <dbReference type="EMBL" id="MFC5215361.1"/>
    </source>
</evidence>
<gene>
    <name evidence="6" type="ORF">ACFPQ9_16080</name>
</gene>
<name>A0ABW0CKG8_STRCD</name>
<dbReference type="InterPro" id="IPR041472">
    <property type="entry name" value="BL00235/CARNS1_N"/>
</dbReference>
<dbReference type="PANTHER" id="PTHR43585">
    <property type="entry name" value="FUMIPYRROLE BIOSYNTHESIS PROTEIN C"/>
    <property type="match status" value="1"/>
</dbReference>
<dbReference type="RefSeq" id="WP_380853220.1">
    <property type="nucleotide sequence ID" value="NZ_JBHSKM010000008.1"/>
</dbReference>
<evidence type="ECO:0000259" key="5">
    <source>
        <dbReference type="PROSITE" id="PS50975"/>
    </source>
</evidence>
<comment type="caution">
    <text evidence="6">The sequence shown here is derived from an EMBL/GenBank/DDBJ whole genome shotgun (WGS) entry which is preliminary data.</text>
</comment>
<dbReference type="Pfam" id="PF18603">
    <property type="entry name" value="LAL_C2"/>
    <property type="match status" value="1"/>
</dbReference>
<keyword evidence="1" id="KW-0436">Ligase</keyword>
<evidence type="ECO:0000313" key="7">
    <source>
        <dbReference type="Proteomes" id="UP001596263"/>
    </source>
</evidence>
<dbReference type="EMBL" id="JBHSKM010000008">
    <property type="protein sequence ID" value="MFC5215361.1"/>
    <property type="molecule type" value="Genomic_DNA"/>
</dbReference>
<keyword evidence="3 4" id="KW-0067">ATP-binding</keyword>
<dbReference type="InterPro" id="IPR052032">
    <property type="entry name" value="ATP-dep_AA_Ligase"/>
</dbReference>
<protein>
    <submittedName>
        <fullName evidence="6">ATP-grasp domain-containing protein</fullName>
    </submittedName>
</protein>
<dbReference type="Gene3D" id="3.30.470.20">
    <property type="entry name" value="ATP-grasp fold, B domain"/>
    <property type="match status" value="1"/>
</dbReference>
<dbReference type="SUPFAM" id="SSF56059">
    <property type="entry name" value="Glutathione synthetase ATP-binding domain-like"/>
    <property type="match status" value="1"/>
</dbReference>
<dbReference type="Pfam" id="PF18130">
    <property type="entry name" value="ATPgrasp_N"/>
    <property type="match status" value="1"/>
</dbReference>
<organism evidence="6 7">
    <name type="scientific">Streptomyces coerulescens</name>
    <dbReference type="NCBI Taxonomy" id="29304"/>
    <lineage>
        <taxon>Bacteria</taxon>
        <taxon>Bacillati</taxon>
        <taxon>Actinomycetota</taxon>
        <taxon>Actinomycetes</taxon>
        <taxon>Kitasatosporales</taxon>
        <taxon>Streptomycetaceae</taxon>
        <taxon>Streptomyces</taxon>
    </lineage>
</organism>
<dbReference type="InterPro" id="IPR013815">
    <property type="entry name" value="ATP_grasp_subdomain_1"/>
</dbReference>
<dbReference type="Proteomes" id="UP001596263">
    <property type="component" value="Unassembled WGS sequence"/>
</dbReference>
<sequence length="417" mass="45409">MSTIDRVVLLLGGKDATVKKAKALGLGVVLIQHPERMTAYQQALADCVLVDDYTQWPTALRLTEEAFRRWRPEAIVSLTEAGLEPAARLCELYEVPGTPLEVVTRLRDKQRMREHLAAFPSLALPFGAVTDEASLRAFGERAGHPFIVKPRNGAAGLGVMRVNGPEDTAEVWRRVRELDGSRSDRKSRMFTLDGFMMEALVPGPEFSVETFSFAGRHVVVAVTEKTVSDTHFAELGHAVPARVTEDVHARIRATMSAFLDAMGLTDGPTHTEVRLGPDGPVVIESHNRIGGGCINELVHSAYGVDLASHAIGWPLRLVPELPDRLTPIAAACTLFVHRAPGVVTEVGGVEALAERPEVLAAEISVRPGDRVRPLRDNWDRLGHLAVTAPDTDTALAHCAKLIEEELILRTRADEAVA</sequence>
<reference evidence="7" key="1">
    <citation type="journal article" date="2019" name="Int. J. Syst. Evol. Microbiol.">
        <title>The Global Catalogue of Microorganisms (GCM) 10K type strain sequencing project: providing services to taxonomists for standard genome sequencing and annotation.</title>
        <authorList>
            <consortium name="The Broad Institute Genomics Platform"/>
            <consortium name="The Broad Institute Genome Sequencing Center for Infectious Disease"/>
            <person name="Wu L."/>
            <person name="Ma J."/>
        </authorList>
    </citation>
    <scope>NUCLEOTIDE SEQUENCE [LARGE SCALE GENOMIC DNA]</scope>
    <source>
        <strain evidence="7">KCTC 42586</strain>
    </source>
</reference>
<dbReference type="InterPro" id="IPR040570">
    <property type="entry name" value="LAL_C2"/>
</dbReference>
<dbReference type="PANTHER" id="PTHR43585:SF2">
    <property type="entry name" value="ATP-GRASP ENZYME FSQD"/>
    <property type="match status" value="1"/>
</dbReference>
<keyword evidence="2 4" id="KW-0547">Nucleotide-binding</keyword>
<evidence type="ECO:0000256" key="1">
    <source>
        <dbReference type="ARBA" id="ARBA00022598"/>
    </source>
</evidence>
<dbReference type="InterPro" id="IPR011761">
    <property type="entry name" value="ATP-grasp"/>
</dbReference>